<keyword evidence="8" id="KW-1185">Reference proteome</keyword>
<accession>A0A8H7VXC9</accession>
<evidence type="ECO:0000256" key="1">
    <source>
        <dbReference type="ARBA" id="ARBA00004123"/>
    </source>
</evidence>
<dbReference type="Gene3D" id="2.130.10.10">
    <property type="entry name" value="YVTN repeat-like/Quinoprotein amine dehydrogenase"/>
    <property type="match status" value="1"/>
</dbReference>
<evidence type="ECO:0000256" key="2">
    <source>
        <dbReference type="ARBA" id="ARBA00022448"/>
    </source>
</evidence>
<dbReference type="InterPro" id="IPR015943">
    <property type="entry name" value="WD40/YVTN_repeat-like_dom_sf"/>
</dbReference>
<dbReference type="Proteomes" id="UP000613177">
    <property type="component" value="Unassembled WGS sequence"/>
</dbReference>
<comment type="subcellular location">
    <subcellularLocation>
        <location evidence="1">Nucleus</location>
    </subcellularLocation>
</comment>
<dbReference type="InterPro" id="IPR039462">
    <property type="entry name" value="Nup159/Nup146_N"/>
</dbReference>
<organism evidence="7 8">
    <name type="scientific">Thamnidium elegans</name>
    <dbReference type="NCBI Taxonomy" id="101142"/>
    <lineage>
        <taxon>Eukaryota</taxon>
        <taxon>Fungi</taxon>
        <taxon>Fungi incertae sedis</taxon>
        <taxon>Mucoromycota</taxon>
        <taxon>Mucoromycotina</taxon>
        <taxon>Mucoromycetes</taxon>
        <taxon>Mucorales</taxon>
        <taxon>Mucorineae</taxon>
        <taxon>Mucoraceae</taxon>
        <taxon>Thamnidium</taxon>
    </lineage>
</organism>
<feature type="compositionally biased region" description="Polar residues" evidence="5">
    <location>
        <begin position="609"/>
        <end position="620"/>
    </location>
</feature>
<gene>
    <name evidence="7" type="ORF">INT48_005902</name>
</gene>
<feature type="domain" description="Nucleoporin Nup159/Nup146 N-terminal" evidence="6">
    <location>
        <begin position="47"/>
        <end position="414"/>
    </location>
</feature>
<evidence type="ECO:0000256" key="3">
    <source>
        <dbReference type="ARBA" id="ARBA00023242"/>
    </source>
</evidence>
<feature type="region of interest" description="Disordered" evidence="5">
    <location>
        <begin position="703"/>
        <end position="746"/>
    </location>
</feature>
<dbReference type="AlphaFoldDB" id="A0A8H7VXC9"/>
<keyword evidence="2" id="KW-0813">Transport</keyword>
<protein>
    <recommendedName>
        <fullName evidence="6">Nucleoporin Nup159/Nup146 N-terminal domain-containing protein</fullName>
    </recommendedName>
</protein>
<feature type="region of interest" description="Disordered" evidence="5">
    <location>
        <begin position="1054"/>
        <end position="1076"/>
    </location>
</feature>
<comment type="caution">
    <text evidence="7">The sequence shown here is derived from an EMBL/GenBank/DDBJ whole genome shotgun (WGS) entry which is preliminary data.</text>
</comment>
<feature type="region of interest" description="Disordered" evidence="5">
    <location>
        <begin position="574"/>
        <end position="620"/>
    </location>
</feature>
<proteinExistence type="predicted"/>
<feature type="compositionally biased region" description="Polar residues" evidence="5">
    <location>
        <begin position="769"/>
        <end position="786"/>
    </location>
</feature>
<dbReference type="GO" id="GO:0005634">
    <property type="term" value="C:nucleus"/>
    <property type="evidence" value="ECO:0007669"/>
    <property type="project" value="UniProtKB-SubCell"/>
</dbReference>
<dbReference type="SUPFAM" id="SSF117289">
    <property type="entry name" value="Nucleoporin domain"/>
    <property type="match status" value="1"/>
</dbReference>
<evidence type="ECO:0000313" key="8">
    <source>
        <dbReference type="Proteomes" id="UP000613177"/>
    </source>
</evidence>
<feature type="region of interest" description="Disordered" evidence="5">
    <location>
        <begin position="768"/>
        <end position="793"/>
    </location>
</feature>
<feature type="compositionally biased region" description="Acidic residues" evidence="5">
    <location>
        <begin position="1065"/>
        <end position="1075"/>
    </location>
</feature>
<name>A0A8H7VXC9_9FUNG</name>
<feature type="compositionally biased region" description="Low complexity" evidence="5">
    <location>
        <begin position="575"/>
        <end position="608"/>
    </location>
</feature>
<evidence type="ECO:0000256" key="4">
    <source>
        <dbReference type="SAM" id="Coils"/>
    </source>
</evidence>
<dbReference type="Pfam" id="PF16755">
    <property type="entry name" value="Beta-prop_NUP159_NUP214"/>
    <property type="match status" value="1"/>
</dbReference>
<feature type="region of interest" description="Disordered" evidence="5">
    <location>
        <begin position="815"/>
        <end position="838"/>
    </location>
</feature>
<feature type="compositionally biased region" description="Low complexity" evidence="5">
    <location>
        <begin position="703"/>
        <end position="738"/>
    </location>
</feature>
<feature type="coiled-coil region" evidence="4">
    <location>
        <begin position="978"/>
        <end position="1046"/>
    </location>
</feature>
<keyword evidence="4" id="KW-0175">Coiled coil</keyword>
<evidence type="ECO:0000256" key="5">
    <source>
        <dbReference type="SAM" id="MobiDB-lite"/>
    </source>
</evidence>
<sequence length="1112" mass="117964">MNPYSALEDSNEPLDPTNVEFFKFKGLVPDAKVSLQEESFDNTKYPATVSLIAVSNKHGYVAAATTSGFILDSTKLLRKTFYSAKKSATVALEEGKISVPLKSAVHQIRFSAEETQLLVATEGGKLLVYNVDDINNNKENVSPIQSFDLGHDIIDLRPNPEAVPNLAAVLFNNNQCKIIDITNGNTVSHLPADNVSAICWSPKGKQIVCGKRDGGLQHFDTNGAVKAELSIPKLMSVEGGQETQNRYVHDVLWIENHIFLVLYSRKRETEHDEFIHDGYIINRKPANGTNVPEYIRLAEITPIFSDEGRGNHFYMETIRNLGKEVKHAVIIANAATSELSVVGQDENGEWATWALPEDGVLNLPLSDETSMDTFPLGIAIDFTVDERLPSLDASEGDIGLSPMPVFYILNDEGHIGAYHCYNIEIARRNEPYSITASFTGAATTSTSTTTTSVAKGPEVTTPEKPSGFAAFGSASSSNTGSFGDLLSGKSESPTVGFGGFGGSIPSFSNLGSAQKIPATPSTGFGAVKATSSAAVPSFGSTTNIGFSSTKPVTTTVDKPLSSFGITTNKAEAAPTFGSTSTFGSASKQPTTSAFGSTSTTSAFGSTSTQPTTTSFGSTSTQPAASGFGSTSTMGGFGSLALNKVSGATNPTTTPSFGSTSAVGGFGSLALNKVPGATNPTTTPSFGSTSAVGGFGSLALNKVPGATNPTTTPATGFGSSTGSFGSSSTTQQPTTASTGFGSTMTQQPTGFEATKFATSSAMTAVPIPSVKTSTTSDSGSLAKNTTAAPAFGSTNTLGGGGFGSLAKNTVPGAIAPSSKPLFGTPSSLEPKPTKEKLTVTAKSGMAREYEAIYIKVTEGIEELSVLDEKISKAIASNSSSTPKTKDSLKDKNSTWNLNDVAEYGALTQSIIESITKDQSDTITESLQNLSINCKKSMDKKEDIKYLLQKEVNSDVVDMIDNRELDPEAKQVLNTVENKSEAYESVLSNLEFKIQEYKKRIKIKRDHNAGKLTLYSLHRAVRDIQKDIVGKKNTLTELEEKLANVKLNDSRRKAQQSTAGFSCQDVSDSEDDDEEEEVSTKVIEHTAKYFRRFNFLGDLCDKTSARTPLQCPVE</sequence>
<dbReference type="EMBL" id="JAEPRE010000191">
    <property type="protein sequence ID" value="KAG2230634.1"/>
    <property type="molecule type" value="Genomic_DNA"/>
</dbReference>
<keyword evidence="3" id="KW-0539">Nucleus</keyword>
<evidence type="ECO:0000313" key="7">
    <source>
        <dbReference type="EMBL" id="KAG2230634.1"/>
    </source>
</evidence>
<evidence type="ECO:0000259" key="6">
    <source>
        <dbReference type="Pfam" id="PF16755"/>
    </source>
</evidence>
<reference evidence="7" key="1">
    <citation type="submission" date="2021-01" db="EMBL/GenBank/DDBJ databases">
        <title>Metabolic potential, ecology and presence of endohyphal bacteria is reflected in genomic diversity of Mucoromycotina.</title>
        <authorList>
            <person name="Muszewska A."/>
            <person name="Okrasinska A."/>
            <person name="Steczkiewicz K."/>
            <person name="Drgas O."/>
            <person name="Orlowska M."/>
            <person name="Perlinska-Lenart U."/>
            <person name="Aleksandrzak-Piekarczyk T."/>
            <person name="Szatraj K."/>
            <person name="Zielenkiewicz U."/>
            <person name="Pilsyk S."/>
            <person name="Malc E."/>
            <person name="Mieczkowski P."/>
            <person name="Kruszewska J.S."/>
            <person name="Biernat P."/>
            <person name="Pawlowska J."/>
        </authorList>
    </citation>
    <scope>NUCLEOTIDE SEQUENCE</scope>
    <source>
        <strain evidence="7">WA0000018081</strain>
    </source>
</reference>